<evidence type="ECO:0000313" key="13">
    <source>
        <dbReference type="EMBL" id="AWU97707.1"/>
    </source>
</evidence>
<comment type="similarity">
    <text evidence="10">Belongs to the TrkH potassium transport family.</text>
</comment>
<feature type="binding site" evidence="11">
    <location>
        <position position="436"/>
    </location>
    <ligand>
        <name>K(+)</name>
        <dbReference type="ChEBI" id="CHEBI:29103"/>
    </ligand>
</feature>
<evidence type="ECO:0000256" key="8">
    <source>
        <dbReference type="ARBA" id="ARBA00023065"/>
    </source>
</evidence>
<evidence type="ECO:0000256" key="1">
    <source>
        <dbReference type="ARBA" id="ARBA00004651"/>
    </source>
</evidence>
<dbReference type="AlphaFoldDB" id="A0A2U9SG18"/>
<evidence type="ECO:0000256" key="12">
    <source>
        <dbReference type="SAM" id="Phobius"/>
    </source>
</evidence>
<evidence type="ECO:0000256" key="7">
    <source>
        <dbReference type="ARBA" id="ARBA00022989"/>
    </source>
</evidence>
<reference evidence="13 14" key="1">
    <citation type="submission" date="2018-06" db="EMBL/GenBank/DDBJ databases">
        <title>Complete genome sequencing of Azospirillum sp. M2T2B2.</title>
        <authorList>
            <person name="Heo J."/>
            <person name="Kim S.-J."/>
            <person name="Kwon S.-W."/>
            <person name="Anandham R."/>
        </authorList>
    </citation>
    <scope>NUCLEOTIDE SEQUENCE [LARGE SCALE GENOMIC DNA]</scope>
    <source>
        <strain evidence="13 14">M2T2B2</strain>
        <plasmid evidence="13 14">unnamed4</plasmid>
    </source>
</reference>
<feature type="transmembrane region" description="Helical" evidence="12">
    <location>
        <begin position="397"/>
        <end position="419"/>
    </location>
</feature>
<keyword evidence="10" id="KW-0997">Cell inner membrane</keyword>
<comment type="function">
    <text evidence="10">Low-affinity potassium transport system. Interacts with Trk system potassium uptake protein TrkA.</text>
</comment>
<feature type="transmembrane region" description="Helical" evidence="12">
    <location>
        <begin position="138"/>
        <end position="158"/>
    </location>
</feature>
<evidence type="ECO:0000256" key="11">
    <source>
        <dbReference type="PIRSR" id="PIRSR006247-1"/>
    </source>
</evidence>
<dbReference type="PIRSF" id="PIRSF006247">
    <property type="entry name" value="TrkH"/>
    <property type="match status" value="1"/>
</dbReference>
<dbReference type="PANTHER" id="PTHR32024:SF3">
    <property type="entry name" value="TRK SYSTEM POTASSIUM UPTAKE PROTEIN"/>
    <property type="match status" value="1"/>
</dbReference>
<evidence type="ECO:0000256" key="3">
    <source>
        <dbReference type="ARBA" id="ARBA00022475"/>
    </source>
</evidence>
<sequence length="487" mass="52521">MPNFRPILFIVAVVLLALAAMMLIPAAVDFAYGNPDAEVFLYSAAFTAVCGGALALGTRSSRQQGGLSLRQAFLLTPLTWTSTAVFAALPFQFGHFPDLSLNYTNAFFETMSGLTATGATILVGLDRMPEGILLWRALLQWLGGIGIIGVAIAVLPALRVGGMQLFRTESSDRSQKVLPRAQQIAKAIGAIYVGMTTICAACYWLAGMTPFEAVVHALTSLSTGGFSTSDKSMGNFESPALHWLATLFMLLGSLPFVLYVRTLNGQRDALWKDSQVRTFLGFLAAVILPLSVWLALKQGYEFHDALRMVAFNVVSVVTTTGFAYTDYTQWGNLAVGVFFGLTFIGGCTGSTTGGIKIFRFEVMAIVLRTHFLRLVYPRGVFPRQYGSRQLDDDVLGSVVVFFTLFFTAYSVLTIALMALGLDFITSISAAASSLANVGPGLGDVIGPAGTFSALPDSAKWLLSLAMLLGRLELFTVLVLFMPQFWRG</sequence>
<keyword evidence="4 10" id="KW-0633">Potassium transport</keyword>
<evidence type="ECO:0000313" key="14">
    <source>
        <dbReference type="Proteomes" id="UP000249605"/>
    </source>
</evidence>
<feature type="binding site" evidence="11">
    <location>
        <position position="437"/>
    </location>
    <ligand>
        <name>K(+)</name>
        <dbReference type="ChEBI" id="CHEBI:29103"/>
    </ligand>
</feature>
<feature type="transmembrane region" description="Helical" evidence="12">
    <location>
        <begin position="279"/>
        <end position="296"/>
    </location>
</feature>
<dbReference type="GO" id="GO:0046872">
    <property type="term" value="F:metal ion binding"/>
    <property type="evidence" value="ECO:0007669"/>
    <property type="project" value="UniProtKB-KW"/>
</dbReference>
<feature type="transmembrane region" description="Helical" evidence="12">
    <location>
        <begin position="332"/>
        <end position="351"/>
    </location>
</feature>
<dbReference type="InterPro" id="IPR003445">
    <property type="entry name" value="Cat_transpt"/>
</dbReference>
<dbReference type="GO" id="GO:0015379">
    <property type="term" value="F:potassium:chloride symporter activity"/>
    <property type="evidence" value="ECO:0007669"/>
    <property type="project" value="InterPro"/>
</dbReference>
<evidence type="ECO:0000256" key="4">
    <source>
        <dbReference type="ARBA" id="ARBA00022538"/>
    </source>
</evidence>
<keyword evidence="11" id="KW-0479">Metal-binding</keyword>
<dbReference type="RefSeq" id="WP_111070505.1">
    <property type="nucleotide sequence ID" value="NZ_CP029834.1"/>
</dbReference>
<comment type="subcellular location">
    <subcellularLocation>
        <location evidence="10">Cell inner membrane</location>
        <topology evidence="10">Multi-pass membrane protein</topology>
    </subcellularLocation>
    <subcellularLocation>
        <location evidence="1">Cell membrane</location>
        <topology evidence="1">Multi-pass membrane protein</topology>
    </subcellularLocation>
</comment>
<evidence type="ECO:0000256" key="2">
    <source>
        <dbReference type="ARBA" id="ARBA00022448"/>
    </source>
</evidence>
<keyword evidence="8 10" id="KW-0406">Ion transport</keyword>
<dbReference type="PANTHER" id="PTHR32024">
    <property type="entry name" value="TRK SYSTEM POTASSIUM UPTAKE PROTEIN TRKG-RELATED"/>
    <property type="match status" value="1"/>
</dbReference>
<feature type="transmembrane region" description="Helical" evidence="12">
    <location>
        <begin position="7"/>
        <end position="28"/>
    </location>
</feature>
<dbReference type="Pfam" id="PF02386">
    <property type="entry name" value="TrkH"/>
    <property type="match status" value="1"/>
</dbReference>
<feature type="transmembrane region" description="Helical" evidence="12">
    <location>
        <begin position="308"/>
        <end position="325"/>
    </location>
</feature>
<keyword evidence="3 10" id="KW-1003">Cell membrane</keyword>
<feature type="transmembrane region" description="Helical" evidence="12">
    <location>
        <begin position="184"/>
        <end position="206"/>
    </location>
</feature>
<dbReference type="Proteomes" id="UP000249605">
    <property type="component" value="Plasmid unnamed4"/>
</dbReference>
<feature type="transmembrane region" description="Helical" evidence="12">
    <location>
        <begin position="40"/>
        <end position="60"/>
    </location>
</feature>
<feature type="binding site" evidence="11">
    <location>
        <position position="224"/>
    </location>
    <ligand>
        <name>K(+)</name>
        <dbReference type="ChEBI" id="CHEBI:29103"/>
    </ligand>
</feature>
<evidence type="ECO:0000256" key="9">
    <source>
        <dbReference type="ARBA" id="ARBA00023136"/>
    </source>
</evidence>
<dbReference type="KEGG" id="azm:DM194_25805"/>
<evidence type="ECO:0000256" key="10">
    <source>
        <dbReference type="PIRNR" id="PIRNR006247"/>
    </source>
</evidence>
<feature type="binding site" evidence="11">
    <location>
        <position position="319"/>
    </location>
    <ligand>
        <name>K(+)</name>
        <dbReference type="ChEBI" id="CHEBI:29103"/>
    </ligand>
</feature>
<evidence type="ECO:0000256" key="5">
    <source>
        <dbReference type="ARBA" id="ARBA00022692"/>
    </source>
</evidence>
<keyword evidence="14" id="KW-1185">Reference proteome</keyword>
<keyword evidence="7 12" id="KW-1133">Transmembrane helix</keyword>
<organism evidence="13 14">
    <name type="scientific">Azospirillum ramasamyi</name>
    <dbReference type="NCBI Taxonomy" id="682998"/>
    <lineage>
        <taxon>Bacteria</taxon>
        <taxon>Pseudomonadati</taxon>
        <taxon>Pseudomonadota</taxon>
        <taxon>Alphaproteobacteria</taxon>
        <taxon>Rhodospirillales</taxon>
        <taxon>Azospirillaceae</taxon>
        <taxon>Azospirillum</taxon>
    </lineage>
</organism>
<name>A0A2U9SG18_9PROT</name>
<geneLocation type="plasmid" evidence="13 14">
    <name>unnamed4</name>
</geneLocation>
<keyword evidence="9 10" id="KW-0472">Membrane</keyword>
<accession>A0A2U9SG18</accession>
<dbReference type="InterPro" id="IPR004772">
    <property type="entry name" value="TrkH"/>
</dbReference>
<feature type="binding site" evidence="11">
    <location>
        <position position="320"/>
    </location>
    <ligand>
        <name>K(+)</name>
        <dbReference type="ChEBI" id="CHEBI:29103"/>
    </ligand>
</feature>
<feature type="binding site" evidence="11">
    <location>
        <position position="117"/>
    </location>
    <ligand>
        <name>K(+)</name>
        <dbReference type="ChEBI" id="CHEBI:29103"/>
    </ligand>
</feature>
<dbReference type="OrthoDB" id="9810952at2"/>
<dbReference type="GO" id="GO:0005886">
    <property type="term" value="C:plasma membrane"/>
    <property type="evidence" value="ECO:0007669"/>
    <property type="project" value="UniProtKB-SubCell"/>
</dbReference>
<dbReference type="EMBL" id="CP029834">
    <property type="protein sequence ID" value="AWU97707.1"/>
    <property type="molecule type" value="Genomic_DNA"/>
</dbReference>
<feature type="transmembrane region" description="Helical" evidence="12">
    <location>
        <begin position="460"/>
        <end position="481"/>
    </location>
</feature>
<keyword evidence="13" id="KW-0614">Plasmid</keyword>
<evidence type="ECO:0000256" key="6">
    <source>
        <dbReference type="ARBA" id="ARBA00022958"/>
    </source>
</evidence>
<feature type="transmembrane region" description="Helical" evidence="12">
    <location>
        <begin position="72"/>
        <end position="93"/>
    </location>
</feature>
<gene>
    <name evidence="13" type="ORF">DM194_25805</name>
</gene>
<protein>
    <recommendedName>
        <fullName evidence="10">Trk system potassium uptake protein</fullName>
    </recommendedName>
</protein>
<proteinExistence type="inferred from homology"/>
<keyword evidence="5 12" id="KW-0812">Transmembrane</keyword>
<keyword evidence="6 10" id="KW-0630">Potassium</keyword>
<keyword evidence="2 10" id="KW-0813">Transport</keyword>
<feature type="transmembrane region" description="Helical" evidence="12">
    <location>
        <begin position="240"/>
        <end position="259"/>
    </location>
</feature>